<accession>J3P7D1</accession>
<dbReference type="HOGENOM" id="CLU_009044_0_0_1"/>
<protein>
    <recommendedName>
        <fullName evidence="2">UDENN domain-containing protein</fullName>
    </recommendedName>
</protein>
<dbReference type="Pfam" id="PF07792">
    <property type="entry name" value="Afi1"/>
    <property type="match status" value="1"/>
</dbReference>
<feature type="compositionally biased region" description="Low complexity" evidence="1">
    <location>
        <begin position="1"/>
        <end position="23"/>
    </location>
</feature>
<dbReference type="GO" id="GO:0005886">
    <property type="term" value="C:plasma membrane"/>
    <property type="evidence" value="ECO:0007669"/>
    <property type="project" value="TreeGrafter"/>
</dbReference>
<dbReference type="AlphaFoldDB" id="J3P7D1"/>
<reference evidence="4" key="4">
    <citation type="journal article" date="2015" name="G3 (Bethesda)">
        <title>Genome sequences of three phytopathogenic species of the Magnaporthaceae family of fungi.</title>
        <authorList>
            <person name="Okagaki L.H."/>
            <person name="Nunes C.C."/>
            <person name="Sailsbery J."/>
            <person name="Clay B."/>
            <person name="Brown D."/>
            <person name="John T."/>
            <person name="Oh Y."/>
            <person name="Young N."/>
            <person name="Fitzgerald M."/>
            <person name="Haas B.J."/>
            <person name="Zeng Q."/>
            <person name="Young S."/>
            <person name="Adiconis X."/>
            <person name="Fan L."/>
            <person name="Levin J.Z."/>
            <person name="Mitchell T.K."/>
            <person name="Okubara P.A."/>
            <person name="Farman M.L."/>
            <person name="Kohn L.M."/>
            <person name="Birren B."/>
            <person name="Ma L.-J."/>
            <person name="Dean R.A."/>
        </authorList>
    </citation>
    <scope>NUCLEOTIDE SEQUENCE</scope>
    <source>
        <strain evidence="4">R3-111a-1</strain>
    </source>
</reference>
<sequence>MASARVASASSTSSTTNPHASASFNGVAGVTAPLHNRRTSLSSFPHSSRSTSQMSQMSRPSRSPQPPPTAVMSDQTDRTSNPSSKSKSPSTGTGVSSQHSSLSAADAPRRYNPDAHPSRKLRPQYPRGATDSHVEYILVAEFDIDRGSVMEHQYPVAITGDENMLAELMLPDGAHCRNQDWTIFFLHKDQTEEEEDQERQAVEARKQRRQRRRDRAAGLPVAEGDDPEEDGADQNDWDDDASTDSEADCDEGPPLIYVLNLVYTKLDSSVKRGSIVKAMAICTRHPFLHIYKPLLLLALEEYFKAPVPETIAMLYDAVNAMDLSLMPKLSLLERHLLQASDNKDLFVEKFEEMIRMRIAEDEDEKADHPADGSTKRLGISRAGTKAHFEGQSTYSVPRDTHEFESKVVYKGIPIPIKVPVAVMPETVGDFSLIKLIQNFSEPHVKSPQPFRAHPHLTTNGPNTHPIIVLVNALLTQKRVVFIGHKMPSGEVAEAVLAACALASGGILRSFTRFAFPYTDLSKIDDLLNVPGFIAGVTNPTFELHPEWWDVLCDLPTGRVKISSRIEDAPVTEGLVYFRQQNPSYAQFVPSSGGGPAGAAANADLTGDNAFMADIMRSITARAGERVVRAKWRDWVLKFTRVAASFEESVYGASALYLGNADAEGAAGDGNGVPLQPPVGGHGYVWADENAKLRELAGNLTRIEGWRNTRSYYNFIHDAAQMYAVKPLKGLDLHHMHDRLRTQRLTPAQSREVYMAFSRHVHSYDEISLLLTVAPESHAGLFYLALGLFHKDRDVRLRTADLLDRISEHEAGRHWWRGLTRFERLAYTRIRREAELEMRAKLEKEGFAAPVVVEKRIS</sequence>
<dbReference type="OrthoDB" id="66409at2759"/>
<dbReference type="PANTHER" id="PTHR28245:SF1">
    <property type="entry name" value="ARF3-INTERACTING PROTEIN 1"/>
    <property type="match status" value="1"/>
</dbReference>
<dbReference type="EnsemblFungi" id="EJT72562">
    <property type="protein sequence ID" value="EJT72562"/>
    <property type="gene ID" value="GGTG_09424"/>
</dbReference>
<evidence type="ECO:0000256" key="1">
    <source>
        <dbReference type="SAM" id="MobiDB-lite"/>
    </source>
</evidence>
<dbReference type="InterPro" id="IPR052809">
    <property type="entry name" value="Actin_polarity_regulatory"/>
</dbReference>
<feature type="compositionally biased region" description="Low complexity" evidence="1">
    <location>
        <begin position="80"/>
        <end position="97"/>
    </location>
</feature>
<dbReference type="STRING" id="644352.J3P7D1"/>
<dbReference type="EMBL" id="GL385399">
    <property type="protein sequence ID" value="EJT72562.1"/>
    <property type="molecule type" value="Genomic_DNA"/>
</dbReference>
<gene>
    <name evidence="4" type="primary">20349882</name>
    <name evidence="3" type="ORF">GGTG_09424</name>
</gene>
<keyword evidence="5" id="KW-1185">Reference proteome</keyword>
<organism evidence="3">
    <name type="scientific">Gaeumannomyces tritici (strain R3-111a-1)</name>
    <name type="common">Wheat and barley take-all root rot fungus</name>
    <name type="synonym">Gaeumannomyces graminis var. tritici</name>
    <dbReference type="NCBI Taxonomy" id="644352"/>
    <lineage>
        <taxon>Eukaryota</taxon>
        <taxon>Fungi</taxon>
        <taxon>Dikarya</taxon>
        <taxon>Ascomycota</taxon>
        <taxon>Pezizomycotina</taxon>
        <taxon>Sordariomycetes</taxon>
        <taxon>Sordariomycetidae</taxon>
        <taxon>Magnaporthales</taxon>
        <taxon>Magnaporthaceae</taxon>
        <taxon>Gaeumannomyces</taxon>
    </lineage>
</organism>
<dbReference type="Proteomes" id="UP000006039">
    <property type="component" value="Unassembled WGS sequence"/>
</dbReference>
<dbReference type="InterPro" id="IPR012860">
    <property type="entry name" value="Afi1_N"/>
</dbReference>
<dbReference type="PROSITE" id="PS50211">
    <property type="entry name" value="DENN"/>
    <property type="match status" value="1"/>
</dbReference>
<feature type="region of interest" description="Disordered" evidence="1">
    <location>
        <begin position="191"/>
        <end position="250"/>
    </location>
</feature>
<feature type="compositionally biased region" description="Acidic residues" evidence="1">
    <location>
        <begin position="223"/>
        <end position="250"/>
    </location>
</feature>
<evidence type="ECO:0000313" key="3">
    <source>
        <dbReference type="EMBL" id="EJT72562.1"/>
    </source>
</evidence>
<feature type="region of interest" description="Disordered" evidence="1">
    <location>
        <begin position="1"/>
        <end position="128"/>
    </location>
</feature>
<reference evidence="5" key="1">
    <citation type="submission" date="2010-07" db="EMBL/GenBank/DDBJ databases">
        <title>The genome sequence of Gaeumannomyces graminis var. tritici strain R3-111a-1.</title>
        <authorList>
            <consortium name="The Broad Institute Genome Sequencing Platform"/>
            <person name="Ma L.-J."/>
            <person name="Dead R."/>
            <person name="Young S."/>
            <person name="Zeng Q."/>
            <person name="Koehrsen M."/>
            <person name="Alvarado L."/>
            <person name="Berlin A."/>
            <person name="Chapman S.B."/>
            <person name="Chen Z."/>
            <person name="Freedman E."/>
            <person name="Gellesch M."/>
            <person name="Goldberg J."/>
            <person name="Griggs A."/>
            <person name="Gujja S."/>
            <person name="Heilman E.R."/>
            <person name="Heiman D."/>
            <person name="Hepburn T."/>
            <person name="Howarth C."/>
            <person name="Jen D."/>
            <person name="Larson L."/>
            <person name="Mehta T."/>
            <person name="Neiman D."/>
            <person name="Pearson M."/>
            <person name="Roberts A."/>
            <person name="Saif S."/>
            <person name="Shea T."/>
            <person name="Shenoy N."/>
            <person name="Sisk P."/>
            <person name="Stolte C."/>
            <person name="Sykes S."/>
            <person name="Walk T."/>
            <person name="White J."/>
            <person name="Yandava C."/>
            <person name="Haas B."/>
            <person name="Nusbaum C."/>
            <person name="Birren B."/>
        </authorList>
    </citation>
    <scope>NUCLEOTIDE SEQUENCE [LARGE SCALE GENOMIC DNA]</scope>
    <source>
        <strain evidence="5">R3-111a-1</strain>
    </source>
</reference>
<reference evidence="4" key="5">
    <citation type="submission" date="2018-04" db="UniProtKB">
        <authorList>
            <consortium name="EnsemblFungi"/>
        </authorList>
    </citation>
    <scope>IDENTIFICATION</scope>
    <source>
        <strain evidence="4">R3-111a-1</strain>
    </source>
</reference>
<proteinExistence type="predicted"/>
<evidence type="ECO:0000313" key="5">
    <source>
        <dbReference type="Proteomes" id="UP000006039"/>
    </source>
</evidence>
<feature type="compositionally biased region" description="Low complexity" evidence="1">
    <location>
        <begin position="47"/>
        <end position="62"/>
    </location>
</feature>
<dbReference type="GO" id="GO:0051666">
    <property type="term" value="P:actin cortical patch localization"/>
    <property type="evidence" value="ECO:0007669"/>
    <property type="project" value="TreeGrafter"/>
</dbReference>
<name>J3P7D1_GAET3</name>
<dbReference type="Pfam" id="PF08616">
    <property type="entry name" value="SPA"/>
    <property type="match status" value="1"/>
</dbReference>
<evidence type="ECO:0000313" key="4">
    <source>
        <dbReference type="EnsemblFungi" id="EJT72562"/>
    </source>
</evidence>
<feature type="domain" description="UDENN" evidence="2">
    <location>
        <begin position="135"/>
        <end position="694"/>
    </location>
</feature>
<dbReference type="PANTHER" id="PTHR28245">
    <property type="entry name" value="ARF3-INTERACTING PROTEIN 1"/>
    <property type="match status" value="1"/>
</dbReference>
<evidence type="ECO:0000259" key="2">
    <source>
        <dbReference type="PROSITE" id="PS50211"/>
    </source>
</evidence>
<feature type="compositionally biased region" description="Basic and acidic residues" evidence="1">
    <location>
        <begin position="107"/>
        <end position="117"/>
    </location>
</feature>
<dbReference type="GeneID" id="20349882"/>
<dbReference type="RefSeq" id="XP_009225536.1">
    <property type="nucleotide sequence ID" value="XM_009227272.1"/>
</dbReference>
<dbReference type="InterPro" id="IPR037516">
    <property type="entry name" value="Tripartite_DENN"/>
</dbReference>
<reference evidence="3" key="2">
    <citation type="submission" date="2010-07" db="EMBL/GenBank/DDBJ databases">
        <authorList>
            <consortium name="The Broad Institute Genome Sequencing Platform"/>
            <consortium name="Broad Institute Genome Sequencing Center for Infectious Disease"/>
            <person name="Ma L.-J."/>
            <person name="Dead R."/>
            <person name="Young S."/>
            <person name="Zeng Q."/>
            <person name="Koehrsen M."/>
            <person name="Alvarado L."/>
            <person name="Berlin A."/>
            <person name="Chapman S.B."/>
            <person name="Chen Z."/>
            <person name="Freedman E."/>
            <person name="Gellesch M."/>
            <person name="Goldberg J."/>
            <person name="Griggs A."/>
            <person name="Gujja S."/>
            <person name="Heilman E.R."/>
            <person name="Heiman D."/>
            <person name="Hepburn T."/>
            <person name="Howarth C."/>
            <person name="Jen D."/>
            <person name="Larson L."/>
            <person name="Mehta T."/>
            <person name="Neiman D."/>
            <person name="Pearson M."/>
            <person name="Roberts A."/>
            <person name="Saif S."/>
            <person name="Shea T."/>
            <person name="Shenoy N."/>
            <person name="Sisk P."/>
            <person name="Stolte C."/>
            <person name="Sykes S."/>
            <person name="Walk T."/>
            <person name="White J."/>
            <person name="Yandava C."/>
            <person name="Haas B."/>
            <person name="Nusbaum C."/>
            <person name="Birren B."/>
        </authorList>
    </citation>
    <scope>NUCLEOTIDE SEQUENCE</scope>
    <source>
        <strain evidence="3">R3-111a-1</strain>
    </source>
</reference>
<dbReference type="eggNOG" id="ENOG502QQUZ">
    <property type="taxonomic scope" value="Eukaryota"/>
</dbReference>
<reference evidence="3" key="3">
    <citation type="submission" date="2010-09" db="EMBL/GenBank/DDBJ databases">
        <title>Annotation of Gaeumannomyces graminis var. tritici R3-111a-1.</title>
        <authorList>
            <consortium name="The Broad Institute Genome Sequencing Platform"/>
            <person name="Ma L.-J."/>
            <person name="Dead R."/>
            <person name="Young S.K."/>
            <person name="Zeng Q."/>
            <person name="Gargeya S."/>
            <person name="Fitzgerald M."/>
            <person name="Haas B."/>
            <person name="Abouelleil A."/>
            <person name="Alvarado L."/>
            <person name="Arachchi H.M."/>
            <person name="Berlin A."/>
            <person name="Brown A."/>
            <person name="Chapman S.B."/>
            <person name="Chen Z."/>
            <person name="Dunbar C."/>
            <person name="Freedman E."/>
            <person name="Gearin G."/>
            <person name="Gellesch M."/>
            <person name="Goldberg J."/>
            <person name="Griggs A."/>
            <person name="Gujja S."/>
            <person name="Heiman D."/>
            <person name="Howarth C."/>
            <person name="Larson L."/>
            <person name="Lui A."/>
            <person name="MacDonald P.J.P."/>
            <person name="Mehta T."/>
            <person name="Montmayeur A."/>
            <person name="Murphy C."/>
            <person name="Neiman D."/>
            <person name="Pearson M."/>
            <person name="Priest M."/>
            <person name="Roberts A."/>
            <person name="Saif S."/>
            <person name="Shea T."/>
            <person name="Shenoy N."/>
            <person name="Sisk P."/>
            <person name="Stolte C."/>
            <person name="Sykes S."/>
            <person name="Yandava C."/>
            <person name="Wortman J."/>
            <person name="Nusbaum C."/>
            <person name="Birren B."/>
        </authorList>
    </citation>
    <scope>NUCLEOTIDE SEQUENCE</scope>
    <source>
        <strain evidence="3">R3-111a-1</strain>
    </source>
</reference>
<dbReference type="VEuPathDB" id="FungiDB:GGTG_09424"/>